<proteinExistence type="predicted"/>
<evidence type="ECO:0000256" key="3">
    <source>
        <dbReference type="ARBA" id="ARBA00022519"/>
    </source>
</evidence>
<dbReference type="EC" id="3.6.3.31" evidence="7"/>
<dbReference type="PANTHER" id="PTHR42781:SF4">
    <property type="entry name" value="SPERMIDINE_PUTRESCINE IMPORT ATP-BINDING PROTEIN POTA"/>
    <property type="match status" value="1"/>
</dbReference>
<keyword evidence="2" id="KW-1003">Cell membrane</keyword>
<gene>
    <name evidence="7" type="primary">potA_9</name>
    <name evidence="7" type="ORF">NCTC13160_04268</name>
</gene>
<dbReference type="InterPro" id="IPR017871">
    <property type="entry name" value="ABC_transporter-like_CS"/>
</dbReference>
<dbReference type="Proteomes" id="UP000254573">
    <property type="component" value="Unassembled WGS sequence"/>
</dbReference>
<dbReference type="InterPro" id="IPR003593">
    <property type="entry name" value="AAA+_ATPase"/>
</dbReference>
<keyword evidence="3" id="KW-0997">Cell inner membrane</keyword>
<dbReference type="GO" id="GO:0043190">
    <property type="term" value="C:ATP-binding cassette (ABC) transporter complex"/>
    <property type="evidence" value="ECO:0007669"/>
    <property type="project" value="InterPro"/>
</dbReference>
<keyword evidence="5 7" id="KW-0067">ATP-binding</keyword>
<dbReference type="EMBL" id="UGSG01000001">
    <property type="protein sequence ID" value="SUA81405.1"/>
    <property type="molecule type" value="Genomic_DNA"/>
</dbReference>
<keyword evidence="4" id="KW-0547">Nucleotide-binding</keyword>
<keyword evidence="1" id="KW-0813">Transport</keyword>
<dbReference type="PANTHER" id="PTHR42781">
    <property type="entry name" value="SPERMIDINE/PUTRESCINE IMPORT ATP-BINDING PROTEIN POTA"/>
    <property type="match status" value="1"/>
</dbReference>
<organism evidence="7 8">
    <name type="scientific">Pandoraea pnomenusa</name>
    <dbReference type="NCBI Taxonomy" id="93220"/>
    <lineage>
        <taxon>Bacteria</taxon>
        <taxon>Pseudomonadati</taxon>
        <taxon>Pseudomonadota</taxon>
        <taxon>Betaproteobacteria</taxon>
        <taxon>Burkholderiales</taxon>
        <taxon>Burkholderiaceae</taxon>
        <taxon>Pandoraea</taxon>
    </lineage>
</organism>
<dbReference type="GO" id="GO:0016887">
    <property type="term" value="F:ATP hydrolysis activity"/>
    <property type="evidence" value="ECO:0007669"/>
    <property type="project" value="InterPro"/>
</dbReference>
<dbReference type="InterPro" id="IPR050093">
    <property type="entry name" value="ABC_SmlMolc_Importer"/>
</dbReference>
<dbReference type="PROSITE" id="PS00211">
    <property type="entry name" value="ABC_TRANSPORTER_1"/>
    <property type="match status" value="1"/>
</dbReference>
<dbReference type="InterPro" id="IPR008995">
    <property type="entry name" value="Mo/tungstate-bd_C_term_dom"/>
</dbReference>
<reference evidence="7 8" key="1">
    <citation type="submission" date="2018-06" db="EMBL/GenBank/DDBJ databases">
        <authorList>
            <consortium name="Pathogen Informatics"/>
            <person name="Doyle S."/>
        </authorList>
    </citation>
    <scope>NUCLEOTIDE SEQUENCE [LARGE SCALE GENOMIC DNA]</scope>
    <source>
        <strain evidence="7 8">NCTC13160</strain>
    </source>
</reference>
<keyword evidence="7" id="KW-0378">Hydrolase</keyword>
<keyword evidence="3" id="KW-0472">Membrane</keyword>
<accession>A0A378YW52</accession>
<dbReference type="InterPro" id="IPR027417">
    <property type="entry name" value="P-loop_NTPase"/>
</dbReference>
<dbReference type="SMART" id="SM00382">
    <property type="entry name" value="AAA"/>
    <property type="match status" value="1"/>
</dbReference>
<dbReference type="FunFam" id="3.40.50.300:FF:000042">
    <property type="entry name" value="Maltose/maltodextrin ABC transporter, ATP-binding protein"/>
    <property type="match status" value="1"/>
</dbReference>
<dbReference type="Pfam" id="PF08402">
    <property type="entry name" value="TOBE_2"/>
    <property type="match status" value="1"/>
</dbReference>
<sequence>MFMKSMHSAGVMASASAASPTLTDAYLHVSRLCKSYDGVHRVVDDVNLEIRRGEFVTFLGPSGSGKTTTLSMIAGFETPTAGDIRVNGRSLVQIPVHQRNIGLVFQSYALFPHMTAAQNVAFPLRMRKVNTADQVRRAQRALDIVGLGQHGARMPSQLSGGQQQRVALARALVFEPDVLLLDEPLSALDKNLRVQMQIEIKRLHTELGMTTVFVTHDQGEAMTMSDRIAVFNAGRVEQFAAPLDLYGAPCTRFVGEFIGESNFIEVSVVDAAKGEYASPALGSVRAATCEKIAGSAVSLLLRPEWIRLGTGGGTACSAGVKDAQLEVTNVIHYGDSALVIGHSAGLPLRVKVPNIDMQGVTVGSRHPIHWDPVHTHVLSD</sequence>
<dbReference type="Gene3D" id="2.40.50.100">
    <property type="match status" value="1"/>
</dbReference>
<evidence type="ECO:0000256" key="5">
    <source>
        <dbReference type="ARBA" id="ARBA00022840"/>
    </source>
</evidence>
<evidence type="ECO:0000259" key="6">
    <source>
        <dbReference type="PROSITE" id="PS50893"/>
    </source>
</evidence>
<evidence type="ECO:0000313" key="7">
    <source>
        <dbReference type="EMBL" id="SUA81405.1"/>
    </source>
</evidence>
<dbReference type="GO" id="GO:0140359">
    <property type="term" value="F:ABC-type transporter activity"/>
    <property type="evidence" value="ECO:0007669"/>
    <property type="project" value="UniProtKB-ARBA"/>
</dbReference>
<dbReference type="SUPFAM" id="SSF52540">
    <property type="entry name" value="P-loop containing nucleoside triphosphate hydrolases"/>
    <property type="match status" value="1"/>
</dbReference>
<dbReference type="AlphaFoldDB" id="A0A378YW52"/>
<dbReference type="SUPFAM" id="SSF50331">
    <property type="entry name" value="MOP-like"/>
    <property type="match status" value="1"/>
</dbReference>
<dbReference type="InterPro" id="IPR003439">
    <property type="entry name" value="ABC_transporter-like_ATP-bd"/>
</dbReference>
<evidence type="ECO:0000256" key="4">
    <source>
        <dbReference type="ARBA" id="ARBA00022741"/>
    </source>
</evidence>
<dbReference type="GO" id="GO:0005524">
    <property type="term" value="F:ATP binding"/>
    <property type="evidence" value="ECO:0007669"/>
    <property type="project" value="UniProtKB-KW"/>
</dbReference>
<evidence type="ECO:0000256" key="1">
    <source>
        <dbReference type="ARBA" id="ARBA00022448"/>
    </source>
</evidence>
<dbReference type="PROSITE" id="PS50893">
    <property type="entry name" value="ABC_TRANSPORTER_2"/>
    <property type="match status" value="1"/>
</dbReference>
<evidence type="ECO:0000256" key="2">
    <source>
        <dbReference type="ARBA" id="ARBA00022475"/>
    </source>
</evidence>
<dbReference type="Pfam" id="PF00005">
    <property type="entry name" value="ABC_tran"/>
    <property type="match status" value="1"/>
</dbReference>
<feature type="domain" description="ABC transporter" evidence="6">
    <location>
        <begin position="27"/>
        <end position="258"/>
    </location>
</feature>
<name>A0A378YW52_9BURK</name>
<evidence type="ECO:0000313" key="8">
    <source>
        <dbReference type="Proteomes" id="UP000254573"/>
    </source>
</evidence>
<dbReference type="InterPro" id="IPR013611">
    <property type="entry name" value="Transp-assoc_OB_typ2"/>
</dbReference>
<protein>
    <submittedName>
        <fullName evidence="7">Spermidine/putrescine import ATP-binding protein PotA</fullName>
        <ecNumber evidence="7">3.6.3.31</ecNumber>
    </submittedName>
</protein>
<dbReference type="Gene3D" id="3.40.50.300">
    <property type="entry name" value="P-loop containing nucleotide triphosphate hydrolases"/>
    <property type="match status" value="1"/>
</dbReference>